<dbReference type="PRINTS" id="PR00040">
    <property type="entry name" value="HTHMERR"/>
</dbReference>
<evidence type="ECO:0000256" key="1">
    <source>
        <dbReference type="ARBA" id="ARBA00023125"/>
    </source>
</evidence>
<dbReference type="PANTHER" id="PTHR30204:SF96">
    <property type="entry name" value="CHROMOSOME-ANCHORING PROTEIN RACA"/>
    <property type="match status" value="1"/>
</dbReference>
<proteinExistence type="predicted"/>
<protein>
    <submittedName>
        <fullName evidence="3">MerR family transcriptional regulator</fullName>
    </submittedName>
</protein>
<name>A0AAE3L4B6_9FIRM</name>
<dbReference type="InterPro" id="IPR009061">
    <property type="entry name" value="DNA-bd_dom_put_sf"/>
</dbReference>
<dbReference type="Proteomes" id="UP001205748">
    <property type="component" value="Unassembled WGS sequence"/>
</dbReference>
<dbReference type="RefSeq" id="WP_257532550.1">
    <property type="nucleotide sequence ID" value="NZ_JANKAS010000014.1"/>
</dbReference>
<dbReference type="GO" id="GO:0003677">
    <property type="term" value="F:DNA binding"/>
    <property type="evidence" value="ECO:0007669"/>
    <property type="project" value="UniProtKB-KW"/>
</dbReference>
<accession>A0AAE3L4B6</accession>
<gene>
    <name evidence="3" type="ORF">NSA47_12655</name>
</gene>
<dbReference type="SMART" id="SM00422">
    <property type="entry name" value="HTH_MERR"/>
    <property type="match status" value="1"/>
</dbReference>
<evidence type="ECO:0000313" key="4">
    <source>
        <dbReference type="Proteomes" id="UP001205748"/>
    </source>
</evidence>
<comment type="caution">
    <text evidence="3">The sequence shown here is derived from an EMBL/GenBank/DDBJ whole genome shotgun (WGS) entry which is preliminary data.</text>
</comment>
<dbReference type="SUPFAM" id="SSF46955">
    <property type="entry name" value="Putative DNA-binding domain"/>
    <property type="match status" value="1"/>
</dbReference>
<dbReference type="InterPro" id="IPR047057">
    <property type="entry name" value="MerR_fam"/>
</dbReference>
<sequence>MISSKKKDLFTVGELAKAMDITVRTLQYYDKEGLLKPSSTSEGGRRLYSKKDIVKLHQILSFKYLGFSLKEIKNMLFKLDSPEEVANILERQGELVQQQIHSLESALKSIKALHNEVLKIEQVDFDKYADIVMLLKSGNKKYWVWKLFDDTISNHIKEHFTTQPELGLEIADSYQHILDKGVKLKRENEPPNSAKSIALASEWWDMIMKFTGGDMSLIPKLMEFNNDKTHWDKEMAAKQQEIDDYIEQALSYYFAQQDISTPEMEE</sequence>
<reference evidence="3" key="1">
    <citation type="submission" date="2022-07" db="EMBL/GenBank/DDBJ databases">
        <title>Enhanced cultured diversity of the mouse gut microbiota enables custom-made synthetic communities.</title>
        <authorList>
            <person name="Afrizal A."/>
        </authorList>
    </citation>
    <scope>NUCLEOTIDE SEQUENCE</scope>
    <source>
        <strain evidence="3">DSM 28593</strain>
    </source>
</reference>
<organism evidence="3 4">
    <name type="scientific">Irregularibacter muris</name>
    <dbReference type="NCBI Taxonomy" id="1796619"/>
    <lineage>
        <taxon>Bacteria</taxon>
        <taxon>Bacillati</taxon>
        <taxon>Bacillota</taxon>
        <taxon>Clostridia</taxon>
        <taxon>Eubacteriales</taxon>
        <taxon>Eubacteriaceae</taxon>
        <taxon>Irregularibacter</taxon>
    </lineage>
</organism>
<dbReference type="AlphaFoldDB" id="A0AAE3L4B6"/>
<dbReference type="Gene3D" id="1.10.1660.10">
    <property type="match status" value="1"/>
</dbReference>
<dbReference type="EMBL" id="JANKAS010000014">
    <property type="protein sequence ID" value="MCR1899823.1"/>
    <property type="molecule type" value="Genomic_DNA"/>
</dbReference>
<dbReference type="Pfam" id="PF13411">
    <property type="entry name" value="MerR_1"/>
    <property type="match status" value="1"/>
</dbReference>
<dbReference type="InterPro" id="IPR000551">
    <property type="entry name" value="MerR-type_HTH_dom"/>
</dbReference>
<keyword evidence="4" id="KW-1185">Reference proteome</keyword>
<dbReference type="PANTHER" id="PTHR30204">
    <property type="entry name" value="REDOX-CYCLING DRUG-SENSING TRANSCRIPTIONAL ACTIVATOR SOXR"/>
    <property type="match status" value="1"/>
</dbReference>
<dbReference type="PROSITE" id="PS50937">
    <property type="entry name" value="HTH_MERR_2"/>
    <property type="match status" value="1"/>
</dbReference>
<keyword evidence="1" id="KW-0238">DNA-binding</keyword>
<dbReference type="GO" id="GO:0003700">
    <property type="term" value="F:DNA-binding transcription factor activity"/>
    <property type="evidence" value="ECO:0007669"/>
    <property type="project" value="InterPro"/>
</dbReference>
<feature type="domain" description="HTH merR-type" evidence="2">
    <location>
        <begin position="9"/>
        <end position="79"/>
    </location>
</feature>
<evidence type="ECO:0000313" key="3">
    <source>
        <dbReference type="EMBL" id="MCR1899823.1"/>
    </source>
</evidence>
<evidence type="ECO:0000259" key="2">
    <source>
        <dbReference type="PROSITE" id="PS50937"/>
    </source>
</evidence>
<dbReference type="CDD" id="cd01106">
    <property type="entry name" value="HTH_TipAL-Mta"/>
    <property type="match status" value="1"/>
</dbReference>